<feature type="domain" description="PX" evidence="2">
    <location>
        <begin position="229"/>
        <end position="425"/>
    </location>
</feature>
<dbReference type="SUPFAM" id="SSF64268">
    <property type="entry name" value="PX domain"/>
    <property type="match status" value="1"/>
</dbReference>
<dbReference type="PANTHER" id="PTHR47185:SF1">
    <property type="entry name" value="PX DOMAIN-CONTAINING PROTEIN YPR097W"/>
    <property type="match status" value="1"/>
</dbReference>
<feature type="region of interest" description="Disordered" evidence="1">
    <location>
        <begin position="283"/>
        <end position="329"/>
    </location>
</feature>
<dbReference type="Pfam" id="PF12828">
    <property type="entry name" value="PXB"/>
    <property type="match status" value="1"/>
</dbReference>
<dbReference type="PROSITE" id="PS50195">
    <property type="entry name" value="PX"/>
    <property type="match status" value="1"/>
</dbReference>
<dbReference type="InterPro" id="IPR024555">
    <property type="entry name" value="PX-associated"/>
</dbReference>
<dbReference type="Gene3D" id="3.30.1520.10">
    <property type="entry name" value="Phox-like domain"/>
    <property type="match status" value="1"/>
</dbReference>
<dbReference type="OrthoDB" id="2117459at2759"/>
<organism evidence="3 4">
    <name type="scientific">Sugiyamaella lignohabitans</name>
    <dbReference type="NCBI Taxonomy" id="796027"/>
    <lineage>
        <taxon>Eukaryota</taxon>
        <taxon>Fungi</taxon>
        <taxon>Dikarya</taxon>
        <taxon>Ascomycota</taxon>
        <taxon>Saccharomycotina</taxon>
        <taxon>Dipodascomycetes</taxon>
        <taxon>Dipodascales</taxon>
        <taxon>Trichomonascaceae</taxon>
        <taxon>Sugiyamaella</taxon>
    </lineage>
</organism>
<dbReference type="InterPro" id="IPR047168">
    <property type="entry name" value="LEC1-like"/>
</dbReference>
<dbReference type="InterPro" id="IPR001683">
    <property type="entry name" value="PX_dom"/>
</dbReference>
<dbReference type="KEGG" id="slb:AWJ20_1516"/>
<feature type="compositionally biased region" description="Polar residues" evidence="1">
    <location>
        <begin position="307"/>
        <end position="320"/>
    </location>
</feature>
<reference evidence="3 4" key="1">
    <citation type="submission" date="2016-02" db="EMBL/GenBank/DDBJ databases">
        <title>Complete genome sequence and transcriptome regulation of the pentose utilising yeast Sugiyamaella lignohabitans.</title>
        <authorList>
            <person name="Bellasio M."/>
            <person name="Peymann A."/>
            <person name="Valli M."/>
            <person name="Sipitzky M."/>
            <person name="Graf A."/>
            <person name="Sauer M."/>
            <person name="Marx H."/>
            <person name="Mattanovich D."/>
        </authorList>
    </citation>
    <scope>NUCLEOTIDE SEQUENCE [LARGE SCALE GENOMIC DNA]</scope>
    <source>
        <strain evidence="3 4">CBS 10342</strain>
    </source>
</reference>
<feature type="region of interest" description="Disordered" evidence="1">
    <location>
        <begin position="57"/>
        <end position="102"/>
    </location>
</feature>
<dbReference type="InterPro" id="IPR024554">
    <property type="entry name" value="LEC1-like_C"/>
</dbReference>
<keyword evidence="4" id="KW-1185">Reference proteome</keyword>
<evidence type="ECO:0000313" key="4">
    <source>
        <dbReference type="Proteomes" id="UP000189580"/>
    </source>
</evidence>
<dbReference type="Proteomes" id="UP000189580">
    <property type="component" value="Chromosome a"/>
</dbReference>
<dbReference type="Pfam" id="PF00787">
    <property type="entry name" value="PX"/>
    <property type="match status" value="1"/>
</dbReference>
<evidence type="ECO:0000256" key="1">
    <source>
        <dbReference type="SAM" id="MobiDB-lite"/>
    </source>
</evidence>
<gene>
    <name evidence="3" type="ORF">AWJ20_1516</name>
</gene>
<protein>
    <recommendedName>
        <fullName evidence="2">PX domain-containing protein</fullName>
    </recommendedName>
</protein>
<dbReference type="RefSeq" id="XP_018735711.1">
    <property type="nucleotide sequence ID" value="XM_018878404.1"/>
</dbReference>
<sequence>MPSPPEDADISNLAADADDSVFSIVHEHYLKRELIRLQIDHEVAKLNDFKNIGQLGPPFLQHNDPNHQKHATAGRRRRSSSKSSAKRPRSSMGRLSLDATVEDDHLTPEERFPIFRHFLAHRIKTFPFLGTADDVEFWQKKVQPFIESFAEKDISSTADREEATKRKRMGVKITKLIQLYTVSGVHTTRREEHDVKVQTISQRGIQEVDGAEVAEKAAKVDKFINGYRINIEGVRKVTTRKGFFSDTSYQYIIQANMEGAPPVHVARSYSEFKELDRKLHKEFPGREVPQLPAKNRVSSLYGGGGNLDSNGSISKATGSNKGVGLGDDDDLDLDEDDDDFFETESVSSANSSSSNVNSAKKKKIKTPLSTLLARAKLAPSQSPSEVPREKQRIVLRAYLHKLVEIPKVTKSAAFLEFLFKDRIRDLTAAEKADIEIRKQMDAIRVEEQLRFLEVAKERAKMLEGYITEFKQELIKKDGLANIFRELKMYRRVEDMSPKFQKFIEWVVIELAATLYHIFVAQDSSPEFFSQVRRLHSLMPYSVLKGILRVSNPVAVMKGLTDLFLAQPFGKRSLMQNLMLVVLADDMKAQDKLANEIRSKMAYPELCDVFEEYVDAEPEVHNYVQKLSQETGTDLIMQIYRVSGDSFGSPLPHDQLQTVEGWYKDWTLKRKEQRDGKETTGNPFDDSSEADSYEQLKELYSIIVRKRDKDMMQLFWEDSITVQFLKELITVFYGPLIQVFRSAKIYESVGDFEKFMSDLVRTVHKAEAEALSADPNQTVQQFIDLCKRHQNMVIRFINEVYINDNGLFDGILLWMSDIIEFLRNGPIQPLDLVGLIERAAEEGEISVDALAAEMDAIQDWIRARREWRDRRVKLEQQATNDSQSSTVWDAALPSGGLMDGSAFGLAEVSVIFLWSTDNWTVFSDYNL</sequence>
<dbReference type="SMART" id="SM00312">
    <property type="entry name" value="PX"/>
    <property type="match status" value="1"/>
</dbReference>
<dbReference type="Pfam" id="PF12825">
    <property type="entry name" value="DUF3818"/>
    <property type="match status" value="1"/>
</dbReference>
<dbReference type="InterPro" id="IPR036871">
    <property type="entry name" value="PX_dom_sf"/>
</dbReference>
<feature type="compositionally biased region" description="Low complexity" evidence="1">
    <location>
        <begin position="345"/>
        <end position="358"/>
    </location>
</feature>
<dbReference type="PANTHER" id="PTHR47185">
    <property type="entry name" value="PX DOMAIN-CONTAINING PROTEIN YPR097W"/>
    <property type="match status" value="1"/>
</dbReference>
<feature type="region of interest" description="Disordered" evidence="1">
    <location>
        <begin position="342"/>
        <end position="361"/>
    </location>
</feature>
<evidence type="ECO:0000259" key="2">
    <source>
        <dbReference type="PROSITE" id="PS50195"/>
    </source>
</evidence>
<proteinExistence type="predicted"/>
<evidence type="ECO:0000313" key="3">
    <source>
        <dbReference type="EMBL" id="ANB13234.1"/>
    </source>
</evidence>
<dbReference type="AlphaFoldDB" id="A0A167DSC6"/>
<dbReference type="GO" id="GO:0035091">
    <property type="term" value="F:phosphatidylinositol binding"/>
    <property type="evidence" value="ECO:0007669"/>
    <property type="project" value="InterPro"/>
</dbReference>
<name>A0A167DSC6_9ASCO</name>
<accession>A0A167DSC6</accession>
<feature type="compositionally biased region" description="Basic residues" evidence="1">
    <location>
        <begin position="68"/>
        <end position="89"/>
    </location>
</feature>
<dbReference type="EMBL" id="CP014501">
    <property type="protein sequence ID" value="ANB13234.1"/>
    <property type="molecule type" value="Genomic_DNA"/>
</dbReference>
<dbReference type="GeneID" id="30033327"/>